<dbReference type="EMBL" id="ONZP01000055">
    <property type="protein sequence ID" value="SPJ72205.1"/>
    <property type="molecule type" value="Genomic_DNA"/>
</dbReference>
<dbReference type="Pfam" id="PF05899">
    <property type="entry name" value="Cupin_3"/>
    <property type="match status" value="1"/>
</dbReference>
<dbReference type="Proteomes" id="UP001187734">
    <property type="component" value="Unassembled WGS sequence"/>
</dbReference>
<feature type="domain" description="(S)-ureidoglycine aminohydrolase cupin" evidence="1">
    <location>
        <begin position="796"/>
        <end position="839"/>
    </location>
</feature>
<organism evidence="3 4">
    <name type="scientific">Fusarium torulosum</name>
    <dbReference type="NCBI Taxonomy" id="33205"/>
    <lineage>
        <taxon>Eukaryota</taxon>
        <taxon>Fungi</taxon>
        <taxon>Dikarya</taxon>
        <taxon>Ascomycota</taxon>
        <taxon>Pezizomycotina</taxon>
        <taxon>Sordariomycetes</taxon>
        <taxon>Hypocreomycetidae</taxon>
        <taxon>Hypocreales</taxon>
        <taxon>Nectriaceae</taxon>
        <taxon>Fusarium</taxon>
    </lineage>
</organism>
<protein>
    <recommendedName>
        <fullName evidence="5">F-box domain-containing protein</fullName>
    </recommendedName>
</protein>
<dbReference type="InterPro" id="IPR036047">
    <property type="entry name" value="F-box-like_dom_sf"/>
</dbReference>
<dbReference type="PANTHER" id="PTHR36169:SF1">
    <property type="entry name" value="ACETATE KINASE EUTQ"/>
    <property type="match status" value="1"/>
</dbReference>
<dbReference type="InterPro" id="IPR001810">
    <property type="entry name" value="F-box_dom"/>
</dbReference>
<dbReference type="AlphaFoldDB" id="A0AAE8M150"/>
<dbReference type="InterPro" id="IPR008579">
    <property type="entry name" value="UGlyAH_Cupin_dom"/>
</dbReference>
<dbReference type="CDD" id="cd09917">
    <property type="entry name" value="F-box_SF"/>
    <property type="match status" value="1"/>
</dbReference>
<evidence type="ECO:0000313" key="3">
    <source>
        <dbReference type="EMBL" id="SPJ72205.1"/>
    </source>
</evidence>
<evidence type="ECO:0000259" key="2">
    <source>
        <dbReference type="Pfam" id="PF12937"/>
    </source>
</evidence>
<dbReference type="InterPro" id="IPR010424">
    <property type="entry name" value="EutQ"/>
</dbReference>
<gene>
    <name evidence="3" type="ORF">FTOL_01933</name>
</gene>
<dbReference type="InterPro" id="IPR011051">
    <property type="entry name" value="RmlC_Cupin_sf"/>
</dbReference>
<keyword evidence="4" id="KW-1185">Reference proteome</keyword>
<dbReference type="InterPro" id="IPR014710">
    <property type="entry name" value="RmlC-like_jellyroll"/>
</dbReference>
<feature type="domain" description="F-box" evidence="2">
    <location>
        <begin position="4"/>
        <end position="51"/>
    </location>
</feature>
<dbReference type="SUPFAM" id="SSF51182">
    <property type="entry name" value="RmlC-like cupins"/>
    <property type="match status" value="1"/>
</dbReference>
<evidence type="ECO:0000259" key="1">
    <source>
        <dbReference type="Pfam" id="PF05899"/>
    </source>
</evidence>
<accession>A0AAE8M150</accession>
<dbReference type="SUPFAM" id="SSF81383">
    <property type="entry name" value="F-box domain"/>
    <property type="match status" value="1"/>
</dbReference>
<dbReference type="Pfam" id="PF12937">
    <property type="entry name" value="F-box-like"/>
    <property type="match status" value="1"/>
</dbReference>
<evidence type="ECO:0008006" key="5">
    <source>
        <dbReference type="Google" id="ProtNLM"/>
    </source>
</evidence>
<dbReference type="Gene3D" id="2.60.120.10">
    <property type="entry name" value="Jelly Rolls"/>
    <property type="match status" value="1"/>
</dbReference>
<name>A0AAE8M150_9HYPO</name>
<reference evidence="3" key="1">
    <citation type="submission" date="2018-03" db="EMBL/GenBank/DDBJ databases">
        <authorList>
            <person name="Guldener U."/>
        </authorList>
    </citation>
    <scope>NUCLEOTIDE SEQUENCE</scope>
</reference>
<dbReference type="PANTHER" id="PTHR36169">
    <property type="entry name" value="ETHANOLAMINE UTILIZATION PROTEIN EUTQ"/>
    <property type="match status" value="1"/>
</dbReference>
<proteinExistence type="predicted"/>
<sequence length="873" mass="99332">MNLTDLPREILAEIFSLEFPVLPRKDILSARLTCRELAQVLTPVLFHTIRISPLIQDRDDFFNIAKQPHLACLVRCIVWEELNGDLDELDPMSWHDIVPVSEHPFFEDLTTNAKSLFWLELLGTTYEDGNPAICIPQYLQDERLAFQNVVLTNMPNLSTFASRPMNPRRQLKMPSMDYEIGVGTIIEFIHNDKARESWNFGFRFFLIPTLKLIAQGRLFGSSTPRITQLLYADEGINDTTALSHLTDADAVAFSTLQTVDLCIASGSSSANTGLLGGFLTCLEKAESLTTLKICQEIGCITGYRIRPLYLVAMLPTLSGLTELHFTDIYVDEDESRPTSMESEFREVRMEDVIHGRVLTHLRHDSVSEMSDRLAGVELDEALQLPAHIEFIGRHSKTLKRVYITCSGIRKQVVKKLASLNSLQLERLVITPGDDIEEFDEYGMQRQSHISERTLLDYVNRVDASGKRPPLPYGLEQRDTELHTHDAIFDNDACMAAAVFDTRGHGWEQRGYTSSDVCVLDAMALERRDEHGIAHYIGARRTHDADTGLWVDVDGVLYDPSTDQEINDPVGLYQPKDNSWTTQGQRSWDTELGLWRDTETGKLSRFAVDKELWRERRYNDSESGTSDLDMRPFYDEEDEYHWLRVEEAPRWDWGRDQDNRVWYWQTTTATSGHATEMWLFRHKDEHAYGHDPLEFWEDWYSDADDRAEATPFGWGLACFTLRPDKGGSEIPQQDVLSNKIVPLTIIKGAGHEHIPIPEGETAIIADFHTIQTQTKASPAYLTTGFYRVVPGPTRYGDYDYEETKYVLRGQIDVTDEATGITHHLVAGDWAFFHVGSKAQFSTKSEGVAFYAVTRAANNTPHVNLKGREESTSKL</sequence>
<comment type="caution">
    <text evidence="3">The sequence shown here is derived from an EMBL/GenBank/DDBJ whole genome shotgun (WGS) entry which is preliminary data.</text>
</comment>
<evidence type="ECO:0000313" key="4">
    <source>
        <dbReference type="Proteomes" id="UP001187734"/>
    </source>
</evidence>